<sequence>MPDASLELLMTMVQRVLDSQREVREDVREIKTRLGRLESEVASLHGKRSASTKTRRNHPGWRMRRA</sequence>
<reference evidence="2 3" key="1">
    <citation type="submission" date="2017-03" db="EMBL/GenBank/DDBJ databases">
        <title>Complete genome sequence of Candidatus 'Thiodictyon syntrophicum' sp. nov. strain Cad16T, a photolithoautotroph purple sulfur bacterium isolated from an alpine meromictic lake.</title>
        <authorList>
            <person name="Luedin S.M."/>
            <person name="Pothier J.F."/>
            <person name="Danza F."/>
            <person name="Storelli N."/>
            <person name="Wittwer M."/>
            <person name="Tonolla M."/>
        </authorList>
    </citation>
    <scope>NUCLEOTIDE SEQUENCE [LARGE SCALE GENOMIC DNA]</scope>
    <source>
        <strain evidence="2 3">Cad16T</strain>
    </source>
</reference>
<evidence type="ECO:0000256" key="1">
    <source>
        <dbReference type="SAM" id="MobiDB-lite"/>
    </source>
</evidence>
<evidence type="ECO:0000313" key="2">
    <source>
        <dbReference type="EMBL" id="AUB81124.1"/>
    </source>
</evidence>
<feature type="region of interest" description="Disordered" evidence="1">
    <location>
        <begin position="41"/>
        <end position="66"/>
    </location>
</feature>
<proteinExistence type="predicted"/>
<organism evidence="2 3">
    <name type="scientific">Candidatus Thiodictyon syntrophicum</name>
    <dbReference type="NCBI Taxonomy" id="1166950"/>
    <lineage>
        <taxon>Bacteria</taxon>
        <taxon>Pseudomonadati</taxon>
        <taxon>Pseudomonadota</taxon>
        <taxon>Gammaproteobacteria</taxon>
        <taxon>Chromatiales</taxon>
        <taxon>Chromatiaceae</taxon>
        <taxon>Thiodictyon</taxon>
    </lineage>
</organism>
<protein>
    <submittedName>
        <fullName evidence="2">Uncharacterized protein</fullName>
    </submittedName>
</protein>
<accession>A0A2K8U6D9</accession>
<keyword evidence="3" id="KW-1185">Reference proteome</keyword>
<dbReference type="AlphaFoldDB" id="A0A2K8U6D9"/>
<dbReference type="KEGG" id="tsy:THSYN_09270"/>
<evidence type="ECO:0000313" key="3">
    <source>
        <dbReference type="Proteomes" id="UP000232638"/>
    </source>
</evidence>
<feature type="compositionally biased region" description="Basic residues" evidence="1">
    <location>
        <begin position="45"/>
        <end position="66"/>
    </location>
</feature>
<dbReference type="RefSeq" id="WP_100918900.1">
    <property type="nucleotide sequence ID" value="NZ_CP020370.1"/>
</dbReference>
<name>A0A2K8U6D9_9GAMM</name>
<gene>
    <name evidence="2" type="ORF">THSYN_09270</name>
</gene>
<dbReference type="Proteomes" id="UP000232638">
    <property type="component" value="Chromosome"/>
</dbReference>
<dbReference type="EMBL" id="CP020370">
    <property type="protein sequence ID" value="AUB81124.1"/>
    <property type="molecule type" value="Genomic_DNA"/>
</dbReference>